<comment type="cofactor">
    <cofactor evidence="1">
        <name>Zn(2+)</name>
        <dbReference type="ChEBI" id="CHEBI:29105"/>
    </cofactor>
</comment>
<gene>
    <name evidence="10" type="ORF">SAMN02745716_0245</name>
</gene>
<reference evidence="11" key="1">
    <citation type="submission" date="2016-10" db="EMBL/GenBank/DDBJ databases">
        <authorList>
            <person name="Varghese N."/>
            <person name="Submissions S."/>
        </authorList>
    </citation>
    <scope>NUCLEOTIDE SEQUENCE [LARGE SCALE GENOMIC DNA]</scope>
    <source>
        <strain evidence="11">ATCC 35263</strain>
    </source>
</reference>
<evidence type="ECO:0000313" key="11">
    <source>
        <dbReference type="Proteomes" id="UP000222056"/>
    </source>
</evidence>
<dbReference type="OrthoDB" id="3567264at2"/>
<dbReference type="InterPro" id="IPR036291">
    <property type="entry name" value="NAD(P)-bd_dom_sf"/>
</dbReference>
<dbReference type="GO" id="GO:0046872">
    <property type="term" value="F:metal ion binding"/>
    <property type="evidence" value="ECO:0007669"/>
    <property type="project" value="UniProtKB-KW"/>
</dbReference>
<evidence type="ECO:0000256" key="3">
    <source>
        <dbReference type="ARBA" id="ARBA00013190"/>
    </source>
</evidence>
<dbReference type="STRING" id="29539.SAMN02745716_0245"/>
<comment type="similarity">
    <text evidence="2">Belongs to the zinc-containing alcohol dehydrogenase family.</text>
</comment>
<comment type="catalytic activity">
    <reaction evidence="7">
        <text>a secondary alcohol + NAD(+) = a ketone + NADH + H(+)</text>
        <dbReference type="Rhea" id="RHEA:10740"/>
        <dbReference type="ChEBI" id="CHEBI:15378"/>
        <dbReference type="ChEBI" id="CHEBI:17087"/>
        <dbReference type="ChEBI" id="CHEBI:35681"/>
        <dbReference type="ChEBI" id="CHEBI:57540"/>
        <dbReference type="ChEBI" id="CHEBI:57945"/>
        <dbReference type="EC" id="1.1.1.1"/>
    </reaction>
</comment>
<dbReference type="Pfam" id="PF08240">
    <property type="entry name" value="ADH_N"/>
    <property type="match status" value="1"/>
</dbReference>
<dbReference type="Proteomes" id="UP000222056">
    <property type="component" value="Unassembled WGS sequence"/>
</dbReference>
<evidence type="ECO:0000256" key="1">
    <source>
        <dbReference type="ARBA" id="ARBA00001947"/>
    </source>
</evidence>
<keyword evidence="11" id="KW-1185">Reference proteome</keyword>
<dbReference type="InterPro" id="IPR013154">
    <property type="entry name" value="ADH-like_N"/>
</dbReference>
<accession>A0A1H6FHT6</accession>
<dbReference type="PANTHER" id="PTHR42940:SF8">
    <property type="entry name" value="VACUOLAR PROTEIN SORTING-ASSOCIATED PROTEIN 11"/>
    <property type="match status" value="1"/>
</dbReference>
<dbReference type="Gene3D" id="3.90.180.10">
    <property type="entry name" value="Medium-chain alcohol dehydrogenases, catalytic domain"/>
    <property type="match status" value="1"/>
</dbReference>
<evidence type="ECO:0000256" key="8">
    <source>
        <dbReference type="ARBA" id="ARBA00049243"/>
    </source>
</evidence>
<dbReference type="GO" id="GO:0005737">
    <property type="term" value="C:cytoplasm"/>
    <property type="evidence" value="ECO:0007669"/>
    <property type="project" value="TreeGrafter"/>
</dbReference>
<keyword evidence="6" id="KW-0560">Oxidoreductase</keyword>
<dbReference type="SUPFAM" id="SSF51735">
    <property type="entry name" value="NAD(P)-binding Rossmann-fold domains"/>
    <property type="match status" value="1"/>
</dbReference>
<evidence type="ECO:0000256" key="7">
    <source>
        <dbReference type="ARBA" id="ARBA00049164"/>
    </source>
</evidence>
<evidence type="ECO:0000259" key="9">
    <source>
        <dbReference type="Pfam" id="PF08240"/>
    </source>
</evidence>
<dbReference type="AlphaFoldDB" id="A0A1H6FHT6"/>
<dbReference type="CDD" id="cd08298">
    <property type="entry name" value="CAD2"/>
    <property type="match status" value="1"/>
</dbReference>
<organism evidence="10 11">
    <name type="scientific">Thermoleophilum album</name>
    <dbReference type="NCBI Taxonomy" id="29539"/>
    <lineage>
        <taxon>Bacteria</taxon>
        <taxon>Bacillati</taxon>
        <taxon>Actinomycetota</taxon>
        <taxon>Thermoleophilia</taxon>
        <taxon>Thermoleophilales</taxon>
        <taxon>Thermoleophilaceae</taxon>
        <taxon>Thermoleophilum</taxon>
    </lineage>
</organism>
<evidence type="ECO:0000256" key="5">
    <source>
        <dbReference type="ARBA" id="ARBA00022833"/>
    </source>
</evidence>
<dbReference type="EC" id="1.1.1.1" evidence="3"/>
<proteinExistence type="inferred from homology"/>
<dbReference type="PANTHER" id="PTHR42940">
    <property type="entry name" value="ALCOHOL DEHYDROGENASE 1-RELATED"/>
    <property type="match status" value="1"/>
</dbReference>
<evidence type="ECO:0000313" key="10">
    <source>
        <dbReference type="EMBL" id="SEH10396.1"/>
    </source>
</evidence>
<comment type="catalytic activity">
    <reaction evidence="8">
        <text>a primary alcohol + NAD(+) = an aldehyde + NADH + H(+)</text>
        <dbReference type="Rhea" id="RHEA:10736"/>
        <dbReference type="ChEBI" id="CHEBI:15378"/>
        <dbReference type="ChEBI" id="CHEBI:15734"/>
        <dbReference type="ChEBI" id="CHEBI:17478"/>
        <dbReference type="ChEBI" id="CHEBI:57540"/>
        <dbReference type="ChEBI" id="CHEBI:57945"/>
        <dbReference type="EC" id="1.1.1.1"/>
    </reaction>
</comment>
<dbReference type="Gene3D" id="3.40.50.720">
    <property type="entry name" value="NAD(P)-binding Rossmann-like Domain"/>
    <property type="match status" value="1"/>
</dbReference>
<sequence length="333" mass="35297">MVLERQPGELQERELPDPQPGPGEVLVRVVACAVCRTDLHIVDGELAAPRLPLVPGHQIVGTVAAVGAGVESPRPGDPVGVPWLGSSCGRCRFCRHGLENLCDAARFTGLHRDGGYAELCVADARFCLPLPGEPEPALAPLLCAGLIGLRCLRFAEQALLPDEPGRIGLYGFGAAAHLVAQFARARDHRVFALTRPGDDEAQQFARELGCEWAGDTVEGPPVELDAAIIFAPAGELVPRALASVRKGGHVVCGGIHMSDLPSFPYRLLWGERVLRSVANLTRADGSALIELVAAAPPRVEIELYPLSAANEALSRLREGRVRGAAVLAVATRS</sequence>
<keyword evidence="5" id="KW-0862">Zinc</keyword>
<dbReference type="NCBIfam" id="TIGR02822">
    <property type="entry name" value="adh_fam_2"/>
    <property type="match status" value="1"/>
</dbReference>
<dbReference type="InterPro" id="IPR011032">
    <property type="entry name" value="GroES-like_sf"/>
</dbReference>
<dbReference type="EMBL" id="FNWJ01000001">
    <property type="protein sequence ID" value="SEH10396.1"/>
    <property type="molecule type" value="Genomic_DNA"/>
</dbReference>
<protein>
    <recommendedName>
        <fullName evidence="3">alcohol dehydrogenase</fullName>
        <ecNumber evidence="3">1.1.1.1</ecNumber>
    </recommendedName>
</protein>
<keyword evidence="4" id="KW-0479">Metal-binding</keyword>
<dbReference type="GO" id="GO:0004022">
    <property type="term" value="F:alcohol dehydrogenase (NAD+) activity"/>
    <property type="evidence" value="ECO:0007669"/>
    <property type="project" value="UniProtKB-EC"/>
</dbReference>
<evidence type="ECO:0000256" key="4">
    <source>
        <dbReference type="ARBA" id="ARBA00022723"/>
    </source>
</evidence>
<dbReference type="SUPFAM" id="SSF50129">
    <property type="entry name" value="GroES-like"/>
    <property type="match status" value="1"/>
</dbReference>
<evidence type="ECO:0000256" key="6">
    <source>
        <dbReference type="ARBA" id="ARBA00023002"/>
    </source>
</evidence>
<name>A0A1H6FHT6_THEAL</name>
<dbReference type="InterPro" id="IPR014187">
    <property type="entry name" value="ADH_Zn_typ-2"/>
</dbReference>
<evidence type="ECO:0000256" key="2">
    <source>
        <dbReference type="ARBA" id="ARBA00008072"/>
    </source>
</evidence>
<feature type="domain" description="Alcohol dehydrogenase-like N-terminal" evidence="9">
    <location>
        <begin position="21"/>
        <end position="131"/>
    </location>
</feature>